<keyword evidence="1" id="KW-1133">Transmembrane helix</keyword>
<keyword evidence="1" id="KW-0472">Membrane</keyword>
<keyword evidence="1" id="KW-0812">Transmembrane</keyword>
<reference evidence="2" key="1">
    <citation type="submission" date="2020-04" db="EMBL/GenBank/DDBJ databases">
        <authorList>
            <person name="Neveu A P."/>
        </authorList>
    </citation>
    <scope>NUCLEOTIDE SEQUENCE</scope>
    <source>
        <tissue evidence="2">Whole embryo</tissue>
    </source>
</reference>
<feature type="transmembrane region" description="Helical" evidence="1">
    <location>
        <begin position="105"/>
        <end position="124"/>
    </location>
</feature>
<dbReference type="AlphaFoldDB" id="A0A6F9DRZ0"/>
<feature type="transmembrane region" description="Helical" evidence="1">
    <location>
        <begin position="71"/>
        <end position="93"/>
    </location>
</feature>
<accession>A0A6F9DRZ0</accession>
<feature type="transmembrane region" description="Helical" evidence="1">
    <location>
        <begin position="194"/>
        <end position="217"/>
    </location>
</feature>
<feature type="transmembrane region" description="Helical" evidence="1">
    <location>
        <begin position="39"/>
        <end position="59"/>
    </location>
</feature>
<feature type="transmembrane region" description="Helical" evidence="1">
    <location>
        <begin position="145"/>
        <end position="174"/>
    </location>
</feature>
<dbReference type="EMBL" id="LR790355">
    <property type="protein sequence ID" value="CAB3266217.1"/>
    <property type="molecule type" value="mRNA"/>
</dbReference>
<name>A0A6F9DRZ0_9ASCI</name>
<evidence type="ECO:0000256" key="1">
    <source>
        <dbReference type="SAM" id="Phobius"/>
    </source>
</evidence>
<evidence type="ECO:0000313" key="2">
    <source>
        <dbReference type="EMBL" id="CAB3266217.1"/>
    </source>
</evidence>
<proteinExistence type="evidence at transcript level"/>
<sequence>MNLTCHAFQSAGIIQLNCTSANPGCATSGLRCVEKTRPWLLAVAVLSSYLTVVVTLYEWSHRKRKQTAAVNRSYVLSVALTYVFTVSSVISIYRGSYEICLSHKIISMFLYSASTLLNYTLLWTRQRFLHKGHLMGSVTCLMNNYVSYCVIVGIYATFAALLTVFFGTVCLIVSDRACLIKYSQHSTNSFIKAAIITFLFTGVVFKFGLLALMAHPLHKSNREGCHPDPEIPRLLKRLFYSTAVCVTTSTTFGIMLFLDVYNIDCINWEVPGGFDLVASNTAIIFTFSDGCKRIFPVEVCLKSCGNKRTSATVIAPT</sequence>
<organism evidence="2">
    <name type="scientific">Phallusia mammillata</name>
    <dbReference type="NCBI Taxonomy" id="59560"/>
    <lineage>
        <taxon>Eukaryota</taxon>
        <taxon>Metazoa</taxon>
        <taxon>Chordata</taxon>
        <taxon>Tunicata</taxon>
        <taxon>Ascidiacea</taxon>
        <taxon>Phlebobranchia</taxon>
        <taxon>Ascidiidae</taxon>
        <taxon>Phallusia</taxon>
    </lineage>
</organism>
<protein>
    <submittedName>
        <fullName evidence="2">Uncharacterized protein</fullName>
    </submittedName>
</protein>
<gene>
    <name evidence="2" type="primary">Slc30a2</name>
</gene>